<dbReference type="EMBL" id="JAHQIW010005955">
    <property type="protein sequence ID" value="KAJ1367602.1"/>
    <property type="molecule type" value="Genomic_DNA"/>
</dbReference>
<keyword evidence="2" id="KW-1185">Reference proteome</keyword>
<evidence type="ECO:0000313" key="1">
    <source>
        <dbReference type="EMBL" id="KAJ1367602.1"/>
    </source>
</evidence>
<gene>
    <name evidence="1" type="ORF">KIN20_028543</name>
</gene>
<proteinExistence type="predicted"/>
<organism evidence="1 2">
    <name type="scientific">Parelaphostrongylus tenuis</name>
    <name type="common">Meningeal worm</name>
    <dbReference type="NCBI Taxonomy" id="148309"/>
    <lineage>
        <taxon>Eukaryota</taxon>
        <taxon>Metazoa</taxon>
        <taxon>Ecdysozoa</taxon>
        <taxon>Nematoda</taxon>
        <taxon>Chromadorea</taxon>
        <taxon>Rhabditida</taxon>
        <taxon>Rhabditina</taxon>
        <taxon>Rhabditomorpha</taxon>
        <taxon>Strongyloidea</taxon>
        <taxon>Metastrongylidae</taxon>
        <taxon>Parelaphostrongylus</taxon>
    </lineage>
</organism>
<reference evidence="1" key="1">
    <citation type="submission" date="2021-06" db="EMBL/GenBank/DDBJ databases">
        <title>Parelaphostrongylus tenuis whole genome reference sequence.</title>
        <authorList>
            <person name="Garwood T.J."/>
            <person name="Larsen P.A."/>
            <person name="Fountain-Jones N.M."/>
            <person name="Garbe J.R."/>
            <person name="Macchietto M.G."/>
            <person name="Kania S.A."/>
            <person name="Gerhold R.W."/>
            <person name="Richards J.E."/>
            <person name="Wolf T.M."/>
        </authorList>
    </citation>
    <scope>NUCLEOTIDE SEQUENCE</scope>
    <source>
        <strain evidence="1">MNPRO001-30</strain>
        <tissue evidence="1">Meninges</tissue>
    </source>
</reference>
<sequence>MRLKNHVILSVGPPTQLMMGLTLDVEGSLDSRSSLEESVSAENALSELSETIVGFISRKIKGIRRLQEMTRCLHFRESKILRAAPLLDTKNAALSLSAQTSFTFYPVTLPLTNQWSRRGSRFLPGKIGVAKEQALFSATDDDKECSEYLRMLFTASFDILEN</sequence>
<protein>
    <submittedName>
        <fullName evidence="1">Uncharacterized protein</fullName>
    </submittedName>
</protein>
<name>A0AAD5R1B2_PARTN</name>
<dbReference type="Proteomes" id="UP001196413">
    <property type="component" value="Unassembled WGS sequence"/>
</dbReference>
<evidence type="ECO:0000313" key="2">
    <source>
        <dbReference type="Proteomes" id="UP001196413"/>
    </source>
</evidence>
<dbReference type="AlphaFoldDB" id="A0AAD5R1B2"/>
<comment type="caution">
    <text evidence="1">The sequence shown here is derived from an EMBL/GenBank/DDBJ whole genome shotgun (WGS) entry which is preliminary data.</text>
</comment>
<accession>A0AAD5R1B2</accession>